<evidence type="ECO:0000313" key="2">
    <source>
        <dbReference type="EMBL" id="TXQ21317.1"/>
    </source>
</evidence>
<feature type="non-terminal residue" evidence="2">
    <location>
        <position position="1"/>
    </location>
</feature>
<feature type="non-terminal residue" evidence="2">
    <location>
        <position position="144"/>
    </location>
</feature>
<dbReference type="AlphaFoldDB" id="A0AB74M7I8"/>
<dbReference type="Proteomes" id="UP000321295">
    <property type="component" value="Unassembled WGS sequence"/>
</dbReference>
<gene>
    <name evidence="2" type="ORF">FV293_28795</name>
</gene>
<name>A0AB74M7I8_ECOLX</name>
<protein>
    <submittedName>
        <fullName evidence="2">DUF1983 domain-containing protein</fullName>
    </submittedName>
</protein>
<accession>A0AB74M7I8</accession>
<evidence type="ECO:0000259" key="1">
    <source>
        <dbReference type="Pfam" id="PF09327"/>
    </source>
</evidence>
<evidence type="ECO:0000313" key="3">
    <source>
        <dbReference type="Proteomes" id="UP000321295"/>
    </source>
</evidence>
<sequence>EAFLAMWSKKTGVEGITAGIGIVAGKDGEGKPVSQVAISASQLFVFDPNNPDNTAYPFAVSGGKVVIPKAMIYDAVIETLVSRKVVADEVKAGASITSPVIRSAVIQNGNFQVDSQGNLNIGGLFSVTSQGQLTIRYSNQNVGL</sequence>
<comment type="caution">
    <text evidence="2">The sequence shown here is derived from an EMBL/GenBank/DDBJ whole genome shotgun (WGS) entry which is preliminary data.</text>
</comment>
<dbReference type="EMBL" id="VRXD01000302">
    <property type="protein sequence ID" value="TXQ21317.1"/>
    <property type="molecule type" value="Genomic_DNA"/>
</dbReference>
<reference evidence="2 3" key="1">
    <citation type="submission" date="2019-08" db="EMBL/GenBank/DDBJ databases">
        <title>Whole genome analysis of cultivated E. coli strains isolated from CD patients and healthy donors.</title>
        <authorList>
            <person name="Siniagina M.N."/>
            <person name="Markelova M.I."/>
            <person name="Laikov A.V."/>
            <person name="Boulygina E.A."/>
            <person name="Khusnutdinova D.R."/>
            <person name="Kharchenko A."/>
            <person name="Grigoryeva T.V."/>
        </authorList>
    </citation>
    <scope>NUCLEOTIDE SEQUENCE [LARGE SCALE GENOMIC DNA]</scope>
    <source>
        <strain evidence="2 3">1_45_11</strain>
    </source>
</reference>
<dbReference type="RefSeq" id="WP_148712147.1">
    <property type="nucleotide sequence ID" value="NZ_VRXD01000302.1"/>
</dbReference>
<feature type="domain" description="Tip attachment protein J central straight fiber" evidence="1">
    <location>
        <begin position="4"/>
        <end position="110"/>
    </location>
</feature>
<dbReference type="Pfam" id="PF09327">
    <property type="entry name" value="Phage_Tail_Tip"/>
    <property type="match status" value="1"/>
</dbReference>
<dbReference type="InterPro" id="IPR015406">
    <property type="entry name" value="GpJ_CSF"/>
</dbReference>
<organism evidence="2 3">
    <name type="scientific">Escherichia coli</name>
    <dbReference type="NCBI Taxonomy" id="562"/>
    <lineage>
        <taxon>Bacteria</taxon>
        <taxon>Pseudomonadati</taxon>
        <taxon>Pseudomonadota</taxon>
        <taxon>Gammaproteobacteria</taxon>
        <taxon>Enterobacterales</taxon>
        <taxon>Enterobacteriaceae</taxon>
        <taxon>Escherichia</taxon>
    </lineage>
</organism>
<proteinExistence type="predicted"/>